<keyword evidence="3" id="KW-1185">Reference proteome</keyword>
<keyword evidence="1" id="KW-1133">Transmembrane helix</keyword>
<protein>
    <recommendedName>
        <fullName evidence="4">DUF3667 domain-containing protein</fullName>
    </recommendedName>
</protein>
<feature type="transmembrane region" description="Helical" evidence="1">
    <location>
        <begin position="259"/>
        <end position="279"/>
    </location>
</feature>
<gene>
    <name evidence="2" type="ORF">SAMN04488519_101125</name>
</gene>
<evidence type="ECO:0008006" key="4">
    <source>
        <dbReference type="Google" id="ProtNLM"/>
    </source>
</evidence>
<dbReference type="STRING" id="226506.SAMN04488519_101125"/>
<keyword evidence="1" id="KW-0812">Transmembrane</keyword>
<sequence>MKAWDEFYSMEKGKSSCVNCGTELQGTFCHSCGEKQIDQKDKSLIHFLEEFVASVFFADGKFFKTIKLSITKPGELTRSFVAGIRKKYLSPLQLFFFANLIYFIFPVISTFNTTLDVQMYQLPYSSSVRPVVEQYLEIRQVDPDVFKVEYERASNANGKLLLIVLVVLQGLFLKLLFLRKKKLYLIDFFAGSAYFYGFYTLFILVLFPTLFNWFSSLFSFGLASSINELSLSIIFMLIIIGYMFTMLKRAYDTSNKGALWRGILLGIFIIPSFIIYRYILFWVTFWTVT</sequence>
<organism evidence="2 3">
    <name type="scientific">Algoriphagus ornithinivorans</name>
    <dbReference type="NCBI Taxonomy" id="226506"/>
    <lineage>
        <taxon>Bacteria</taxon>
        <taxon>Pseudomonadati</taxon>
        <taxon>Bacteroidota</taxon>
        <taxon>Cytophagia</taxon>
        <taxon>Cytophagales</taxon>
        <taxon>Cyclobacteriaceae</taxon>
        <taxon>Algoriphagus</taxon>
    </lineage>
</organism>
<dbReference type="Proteomes" id="UP000199564">
    <property type="component" value="Unassembled WGS sequence"/>
</dbReference>
<feature type="transmembrane region" description="Helical" evidence="1">
    <location>
        <begin position="160"/>
        <end position="177"/>
    </location>
</feature>
<feature type="transmembrane region" description="Helical" evidence="1">
    <location>
        <begin position="184"/>
        <end position="209"/>
    </location>
</feature>
<dbReference type="InterPro" id="IPR022134">
    <property type="entry name" value="DUF3667"/>
</dbReference>
<feature type="transmembrane region" description="Helical" evidence="1">
    <location>
        <begin position="94"/>
        <end position="115"/>
    </location>
</feature>
<evidence type="ECO:0000313" key="2">
    <source>
        <dbReference type="EMBL" id="SFN60856.1"/>
    </source>
</evidence>
<feature type="transmembrane region" description="Helical" evidence="1">
    <location>
        <begin position="229"/>
        <end position="247"/>
    </location>
</feature>
<evidence type="ECO:0000256" key="1">
    <source>
        <dbReference type="SAM" id="Phobius"/>
    </source>
</evidence>
<keyword evidence="1" id="KW-0472">Membrane</keyword>
<proteinExistence type="predicted"/>
<dbReference type="AlphaFoldDB" id="A0A1I5AEE5"/>
<reference evidence="3" key="1">
    <citation type="submission" date="2016-10" db="EMBL/GenBank/DDBJ databases">
        <authorList>
            <person name="Varghese N."/>
            <person name="Submissions S."/>
        </authorList>
    </citation>
    <scope>NUCLEOTIDE SEQUENCE [LARGE SCALE GENOMIC DNA]</scope>
    <source>
        <strain evidence="3">DSM 15282</strain>
    </source>
</reference>
<accession>A0A1I5AEE5</accession>
<name>A0A1I5AEE5_9BACT</name>
<dbReference type="Pfam" id="PF12412">
    <property type="entry name" value="DUF3667"/>
    <property type="match status" value="1"/>
</dbReference>
<evidence type="ECO:0000313" key="3">
    <source>
        <dbReference type="Proteomes" id="UP000199564"/>
    </source>
</evidence>
<dbReference type="EMBL" id="FOVW01000001">
    <property type="protein sequence ID" value="SFN60856.1"/>
    <property type="molecule type" value="Genomic_DNA"/>
</dbReference>